<proteinExistence type="predicted"/>
<evidence type="ECO:0000259" key="2">
    <source>
        <dbReference type="Pfam" id="PF02517"/>
    </source>
</evidence>
<sequence length="240" mass="27244">MIRLIYESLLQVLFLVPFIIPGIRNNKNIKIGILLLAFLLFIVTSVSTDFFANVSIFEGQQWNWVGKAVSLFIVLVFIYAYKPITNSQFGMTAKIETNKTTPIFLVCTGYFVLRLILYLTITKHTESFHLETILFQFIMAGTAEEIIFRGALLTLLNQVFLKPKWTLINVSFGWSAIITSLLFGFTHGILLDGNYHFHVNFPAILRTAFDGFLFALLAEKTKSLMPGILFHNALNLIGNH</sequence>
<evidence type="ECO:0000313" key="4">
    <source>
        <dbReference type="Proteomes" id="UP001210231"/>
    </source>
</evidence>
<protein>
    <submittedName>
        <fullName evidence="3">CPBP family intramembrane metalloprotease</fullName>
    </submittedName>
</protein>
<comment type="caution">
    <text evidence="3">The sequence shown here is derived from an EMBL/GenBank/DDBJ whole genome shotgun (WGS) entry which is preliminary data.</text>
</comment>
<feature type="transmembrane region" description="Helical" evidence="1">
    <location>
        <begin position="6"/>
        <end position="24"/>
    </location>
</feature>
<feature type="transmembrane region" description="Helical" evidence="1">
    <location>
        <begin position="102"/>
        <end position="121"/>
    </location>
</feature>
<keyword evidence="1" id="KW-0472">Membrane</keyword>
<name>A0ABT4UJ09_9BACT</name>
<dbReference type="Proteomes" id="UP001210231">
    <property type="component" value="Unassembled WGS sequence"/>
</dbReference>
<dbReference type="GO" id="GO:0008237">
    <property type="term" value="F:metallopeptidase activity"/>
    <property type="evidence" value="ECO:0007669"/>
    <property type="project" value="UniProtKB-KW"/>
</dbReference>
<accession>A0ABT4UJ09</accession>
<keyword evidence="3" id="KW-0482">Metalloprotease</keyword>
<feature type="transmembrane region" description="Helical" evidence="1">
    <location>
        <begin position="133"/>
        <end position="155"/>
    </location>
</feature>
<dbReference type="EMBL" id="JAQGEF010000007">
    <property type="protein sequence ID" value="MDA3614760.1"/>
    <property type="molecule type" value="Genomic_DNA"/>
</dbReference>
<feature type="transmembrane region" description="Helical" evidence="1">
    <location>
        <begin position="64"/>
        <end position="81"/>
    </location>
</feature>
<keyword evidence="3" id="KW-0645">Protease</keyword>
<gene>
    <name evidence="3" type="ORF">O3P16_08065</name>
</gene>
<evidence type="ECO:0000256" key="1">
    <source>
        <dbReference type="SAM" id="Phobius"/>
    </source>
</evidence>
<feature type="transmembrane region" description="Helical" evidence="1">
    <location>
        <begin position="31"/>
        <end position="52"/>
    </location>
</feature>
<dbReference type="Pfam" id="PF02517">
    <property type="entry name" value="Rce1-like"/>
    <property type="match status" value="1"/>
</dbReference>
<keyword evidence="1" id="KW-1133">Transmembrane helix</keyword>
<keyword evidence="1" id="KW-0812">Transmembrane</keyword>
<keyword evidence="4" id="KW-1185">Reference proteome</keyword>
<feature type="transmembrane region" description="Helical" evidence="1">
    <location>
        <begin position="167"/>
        <end position="191"/>
    </location>
</feature>
<feature type="domain" description="CAAX prenyl protease 2/Lysostaphin resistance protein A-like" evidence="2">
    <location>
        <begin position="132"/>
        <end position="237"/>
    </location>
</feature>
<organism evidence="3 4">
    <name type="scientific">Polluticaenibacter yanchengensis</name>
    <dbReference type="NCBI Taxonomy" id="3014562"/>
    <lineage>
        <taxon>Bacteria</taxon>
        <taxon>Pseudomonadati</taxon>
        <taxon>Bacteroidota</taxon>
        <taxon>Chitinophagia</taxon>
        <taxon>Chitinophagales</taxon>
        <taxon>Chitinophagaceae</taxon>
        <taxon>Polluticaenibacter</taxon>
    </lineage>
</organism>
<dbReference type="InterPro" id="IPR003675">
    <property type="entry name" value="Rce1/LyrA-like_dom"/>
</dbReference>
<evidence type="ECO:0000313" key="3">
    <source>
        <dbReference type="EMBL" id="MDA3614760.1"/>
    </source>
</evidence>
<reference evidence="3 4" key="1">
    <citation type="submission" date="2022-12" db="EMBL/GenBank/DDBJ databases">
        <title>Chitinophagaceae gen. sp. nov., a new member of the family Chitinophagaceae, isolated from soil in a chemical factory.</title>
        <authorList>
            <person name="Ke Z."/>
        </authorList>
    </citation>
    <scope>NUCLEOTIDE SEQUENCE [LARGE SCALE GENOMIC DNA]</scope>
    <source>
        <strain evidence="3 4">LY-5</strain>
    </source>
</reference>
<dbReference type="RefSeq" id="WP_407031084.1">
    <property type="nucleotide sequence ID" value="NZ_JAQGEF010000007.1"/>
</dbReference>
<keyword evidence="3" id="KW-0378">Hydrolase</keyword>